<evidence type="ECO:0000256" key="1">
    <source>
        <dbReference type="ARBA" id="ARBA00009764"/>
    </source>
</evidence>
<dbReference type="PANTHER" id="PTHR30288:SF0">
    <property type="entry name" value="FLAGELLAR HOOK-ASSOCIATED PROTEIN 2"/>
    <property type="match status" value="1"/>
</dbReference>
<dbReference type="NCBIfam" id="NF005188">
    <property type="entry name" value="PRK06664.1"/>
    <property type="match status" value="1"/>
</dbReference>
<dbReference type="AlphaFoldDB" id="A0A806KME3"/>
<keyword evidence="8" id="KW-0969">Cilium</keyword>
<dbReference type="Pfam" id="PF07195">
    <property type="entry name" value="FliD_C"/>
    <property type="match status" value="1"/>
</dbReference>
<evidence type="ECO:0000259" key="6">
    <source>
        <dbReference type="Pfam" id="PF02465"/>
    </source>
</evidence>
<evidence type="ECO:0000313" key="8">
    <source>
        <dbReference type="EMBL" id="AGS53151.1"/>
    </source>
</evidence>
<evidence type="ECO:0000256" key="2">
    <source>
        <dbReference type="ARBA" id="ARBA00011255"/>
    </source>
</evidence>
<sequence length="675" mass="74305">MSDIYVPGVRSRFNSEQTIEDLMKLERVPRDRVQSNIETLQLQRGYWQEIGRRITSVRDSARLLYSFQNPFNERIAQSGNDAAITASTTREAAEQSYTFTVKQTAQADRFLSQPLDERMRVEAGTYTFKVGNDEISINYRGGTLRDFADVINRRGRDKISASLMAVQSGTRSLLIESKITGADTRLSFADDAVDFVKQIGMMGQAADSQRAVSINENTVRKGGQNANYVSINDGIMKVAPQSSATLPLGISVSADSPLILKLETQTRVDDSGGFNIIPQPPPGPSVPSSSVTYGGITVENKPSSAPLPEWTPPAAVQRQDDMEVISLVFSDGSSAKLSAITDSDNFTSRQYFLGSIAQGRTIASINIDNKNTHREVSVGKIEIVDPAITDGLRPLNAVSTARDAVITMEGIEIKRPTNNIDDLIPGVTLNVRGVSERPVDLNIKADVDSIKEAVIGFVGNYNRLMAEINVLTRRDDNIVNELTYLSSDEASEMKKRLGVFSGDTTLTTLRSNLLRIVSAPYPTDLERDLTLLAQIGISTNASRNTGYDPSRLRGYLEIDEKALDAALETKVPAIRQLFANDTTGDLLVDTGVAYNMDSLVRPFVEIGGIVSLKTSTIDSRITQDERRVATYDRQLQSKEAELRMQYARMEAAYARMEQMSSSLDNFSQQNSNNNR</sequence>
<reference evidence="8" key="1">
    <citation type="submission" date="2012-03" db="EMBL/GenBank/DDBJ databases">
        <title>Functional metagenomics reveals considerable lignocellulase gene clusters in the gut microbiome of a wood-feeding higher termite.</title>
        <authorList>
            <person name="Liu N."/>
        </authorList>
    </citation>
    <scope>NUCLEOTIDE SEQUENCE</scope>
</reference>
<dbReference type="EMBL" id="JQ844223">
    <property type="protein sequence ID" value="AGS53151.1"/>
    <property type="molecule type" value="Genomic_DNA"/>
</dbReference>
<evidence type="ECO:0000256" key="3">
    <source>
        <dbReference type="ARBA" id="ARBA00023054"/>
    </source>
</evidence>
<protein>
    <recommendedName>
        <fullName evidence="5">Flagellar hook-associated protein 2</fullName>
        <shortName evidence="5">HAP2</shortName>
    </recommendedName>
    <alternativeName>
        <fullName evidence="5">Flagellar cap protein</fullName>
    </alternativeName>
</protein>
<name>A0A806KME3_9BACT</name>
<keyword evidence="8" id="KW-0966">Cell projection</keyword>
<comment type="similarity">
    <text evidence="1 5">Belongs to the FliD family.</text>
</comment>
<accession>A0A806KME3</accession>
<dbReference type="Pfam" id="PF02465">
    <property type="entry name" value="FliD_N"/>
    <property type="match status" value="1"/>
</dbReference>
<comment type="subcellular location">
    <subcellularLocation>
        <location evidence="5">Secreted</location>
    </subcellularLocation>
    <subcellularLocation>
        <location evidence="5">Bacterial flagellum</location>
    </subcellularLocation>
</comment>
<feature type="domain" description="Flagellar hook-associated protein 2 C-terminal" evidence="7">
    <location>
        <begin position="401"/>
        <end position="657"/>
    </location>
</feature>
<dbReference type="GO" id="GO:0009421">
    <property type="term" value="C:bacterial-type flagellum filament cap"/>
    <property type="evidence" value="ECO:0007669"/>
    <property type="project" value="InterPro"/>
</dbReference>
<comment type="function">
    <text evidence="5">Required for morphogenesis and for the elongation of the flagellar filament by facilitating polymerization of the flagellin monomers at the tip of growing filament. Forms a capping structure, which prevents flagellin subunits (transported through the central channel of the flagellum) from leaking out without polymerization at the distal end.</text>
</comment>
<keyword evidence="8" id="KW-0282">Flagellum</keyword>
<proteinExistence type="inferred from homology"/>
<dbReference type="PANTHER" id="PTHR30288">
    <property type="entry name" value="FLAGELLAR CAP/ASSEMBLY PROTEIN FLID"/>
    <property type="match status" value="1"/>
</dbReference>
<keyword evidence="3 5" id="KW-0175">Coiled coil</keyword>
<dbReference type="GO" id="GO:0005576">
    <property type="term" value="C:extracellular region"/>
    <property type="evidence" value="ECO:0007669"/>
    <property type="project" value="UniProtKB-SubCell"/>
</dbReference>
<dbReference type="InterPro" id="IPR040026">
    <property type="entry name" value="FliD"/>
</dbReference>
<organism evidence="8">
    <name type="scientific">uncultured bacterium contig00060</name>
    <dbReference type="NCBI Taxonomy" id="1181543"/>
    <lineage>
        <taxon>Bacteria</taxon>
        <taxon>environmental samples</taxon>
    </lineage>
</organism>
<dbReference type="GO" id="GO:0071973">
    <property type="term" value="P:bacterial-type flagellum-dependent cell motility"/>
    <property type="evidence" value="ECO:0007669"/>
    <property type="project" value="TreeGrafter"/>
</dbReference>
<keyword evidence="4 5" id="KW-0975">Bacterial flagellum</keyword>
<dbReference type="InterPro" id="IPR010809">
    <property type="entry name" value="FliD_C"/>
</dbReference>
<comment type="subunit">
    <text evidence="2 5">Homopentamer.</text>
</comment>
<evidence type="ECO:0000256" key="4">
    <source>
        <dbReference type="ARBA" id="ARBA00023143"/>
    </source>
</evidence>
<keyword evidence="5" id="KW-0964">Secreted</keyword>
<feature type="coiled-coil region" evidence="5">
    <location>
        <begin position="621"/>
        <end position="659"/>
    </location>
</feature>
<dbReference type="InterPro" id="IPR003481">
    <property type="entry name" value="FliD_N"/>
</dbReference>
<feature type="domain" description="Flagellar hook-associated protein 2 N-terminal" evidence="6">
    <location>
        <begin position="11"/>
        <end position="108"/>
    </location>
</feature>
<dbReference type="GO" id="GO:0007155">
    <property type="term" value="P:cell adhesion"/>
    <property type="evidence" value="ECO:0007669"/>
    <property type="project" value="InterPro"/>
</dbReference>
<evidence type="ECO:0000256" key="5">
    <source>
        <dbReference type="RuleBase" id="RU362066"/>
    </source>
</evidence>
<dbReference type="GO" id="GO:0009424">
    <property type="term" value="C:bacterial-type flagellum hook"/>
    <property type="evidence" value="ECO:0007669"/>
    <property type="project" value="UniProtKB-UniRule"/>
</dbReference>
<evidence type="ECO:0000259" key="7">
    <source>
        <dbReference type="Pfam" id="PF07195"/>
    </source>
</evidence>